<dbReference type="EMBL" id="GL883078">
    <property type="protein sequence ID" value="EGF90809.1"/>
    <property type="molecule type" value="Genomic_DNA"/>
</dbReference>
<dbReference type="Proteomes" id="UP000006512">
    <property type="component" value="Unassembled WGS sequence"/>
</dbReference>
<evidence type="ECO:0000313" key="1">
    <source>
        <dbReference type="EMBL" id="EGF90809.1"/>
    </source>
</evidence>
<dbReference type="AlphaFoldDB" id="F4QNA1"/>
<accession>F4QNA1</accession>
<keyword evidence="2" id="KW-1185">Reference proteome</keyword>
<dbReference type="STRING" id="715226.ABI_22200"/>
<gene>
    <name evidence="1" type="ORF">ABI_22200</name>
</gene>
<reference evidence="2" key="1">
    <citation type="submission" date="2011-03" db="EMBL/GenBank/DDBJ databases">
        <title>Draft genome sequence of Brevundimonas diminuta.</title>
        <authorList>
            <person name="Brown P.J.B."/>
            <person name="Buechlein A."/>
            <person name="Hemmerich C."/>
            <person name="Brun Y.V."/>
        </authorList>
    </citation>
    <scope>NUCLEOTIDE SEQUENCE [LARGE SCALE GENOMIC DNA]</scope>
    <source>
        <strain evidence="2">C19</strain>
    </source>
</reference>
<protein>
    <submittedName>
        <fullName evidence="1">Uncharacterized protein</fullName>
    </submittedName>
</protein>
<organism evidence="1 2">
    <name type="scientific">Asticcacaulis biprosthecium C19</name>
    <dbReference type="NCBI Taxonomy" id="715226"/>
    <lineage>
        <taxon>Bacteria</taxon>
        <taxon>Pseudomonadati</taxon>
        <taxon>Pseudomonadota</taxon>
        <taxon>Alphaproteobacteria</taxon>
        <taxon>Caulobacterales</taxon>
        <taxon>Caulobacteraceae</taxon>
        <taxon>Asticcacaulis</taxon>
    </lineage>
</organism>
<name>F4QNA1_9CAUL</name>
<proteinExistence type="predicted"/>
<sequence>MLLAVTGGAATAPRPGQDLAVIVAPWSERPDALIAISHAGGRMTGAGRWSFIAFAAYDDAQLVSQLYASGAWLVIDAGGLAACQSPSSSSYSGV</sequence>
<evidence type="ECO:0000313" key="2">
    <source>
        <dbReference type="Proteomes" id="UP000006512"/>
    </source>
</evidence>
<dbReference type="HOGENOM" id="CLU_2380036_0_0_5"/>